<name>A0ABV2WQ53_9NOCA</name>
<dbReference type="Proteomes" id="UP001550628">
    <property type="component" value="Unassembled WGS sequence"/>
</dbReference>
<proteinExistence type="predicted"/>
<feature type="domain" description="Phosphatidic acid phosphatase type 2/haloperoxidase" evidence="3">
    <location>
        <begin position="173"/>
        <end position="251"/>
    </location>
</feature>
<keyword evidence="5" id="KW-1185">Reference proteome</keyword>
<evidence type="ECO:0000256" key="1">
    <source>
        <dbReference type="SAM" id="MobiDB-lite"/>
    </source>
</evidence>
<keyword evidence="2" id="KW-0812">Transmembrane</keyword>
<accession>A0ABV2WQ53</accession>
<evidence type="ECO:0000256" key="2">
    <source>
        <dbReference type="SAM" id="Phobius"/>
    </source>
</evidence>
<keyword evidence="2" id="KW-0472">Membrane</keyword>
<protein>
    <submittedName>
        <fullName evidence="4">Phosphatase PAP2 family protein</fullName>
    </submittedName>
</protein>
<comment type="caution">
    <text evidence="4">The sequence shown here is derived from an EMBL/GenBank/DDBJ whole genome shotgun (WGS) entry which is preliminary data.</text>
</comment>
<gene>
    <name evidence="4" type="ORF">ABZ510_14185</name>
</gene>
<sequence>MSTASGAPDPFGANRPTGRIQPMGEDRPGTPDAADAHPNHTGTAEAAGTAEPRRVRGPGSTANPLTTAATAAAGVTVAVALPWSFPPGGGETTFDLAVNEQVDPRLDPRPWIAEVLTLATNTGVVLAILCGGAAWFAWQRKWWETTTMVLVPETAVAVNAWALKPLWSRPLHDYLAYPSGHTVHLVAVVTTLVLLLRSMRARAVIVALTAVAWFGAGIGMVALDYHLATDVLGGAAAGIALAIGLYWVAVYLARLAGTRSG</sequence>
<feature type="region of interest" description="Disordered" evidence="1">
    <location>
        <begin position="1"/>
        <end position="65"/>
    </location>
</feature>
<dbReference type="Gene3D" id="1.20.144.10">
    <property type="entry name" value="Phosphatidic acid phosphatase type 2/haloperoxidase"/>
    <property type="match status" value="1"/>
</dbReference>
<dbReference type="EMBL" id="JBEYBF010000008">
    <property type="protein sequence ID" value="MEU1953008.1"/>
    <property type="molecule type" value="Genomic_DNA"/>
</dbReference>
<feature type="compositionally biased region" description="Low complexity" evidence="1">
    <location>
        <begin position="41"/>
        <end position="50"/>
    </location>
</feature>
<dbReference type="RefSeq" id="WP_356953966.1">
    <property type="nucleotide sequence ID" value="NZ_JBEYBD010000001.1"/>
</dbReference>
<organism evidence="4 5">
    <name type="scientific">Nocardia rhamnosiphila</name>
    <dbReference type="NCBI Taxonomy" id="426716"/>
    <lineage>
        <taxon>Bacteria</taxon>
        <taxon>Bacillati</taxon>
        <taxon>Actinomycetota</taxon>
        <taxon>Actinomycetes</taxon>
        <taxon>Mycobacteriales</taxon>
        <taxon>Nocardiaceae</taxon>
        <taxon>Nocardia</taxon>
    </lineage>
</organism>
<feature type="transmembrane region" description="Helical" evidence="2">
    <location>
        <begin position="203"/>
        <end position="225"/>
    </location>
</feature>
<reference evidence="4 5" key="1">
    <citation type="submission" date="2024-06" db="EMBL/GenBank/DDBJ databases">
        <title>The Natural Products Discovery Center: Release of the First 8490 Sequenced Strains for Exploring Actinobacteria Biosynthetic Diversity.</title>
        <authorList>
            <person name="Kalkreuter E."/>
            <person name="Kautsar S.A."/>
            <person name="Yang D."/>
            <person name="Bader C.D."/>
            <person name="Teijaro C.N."/>
            <person name="Fluegel L."/>
            <person name="Davis C.M."/>
            <person name="Simpson J.R."/>
            <person name="Lauterbach L."/>
            <person name="Steele A.D."/>
            <person name="Gui C."/>
            <person name="Meng S."/>
            <person name="Li G."/>
            <person name="Viehrig K."/>
            <person name="Ye F."/>
            <person name="Su P."/>
            <person name="Kiefer A.F."/>
            <person name="Nichols A."/>
            <person name="Cepeda A.J."/>
            <person name="Yan W."/>
            <person name="Fan B."/>
            <person name="Jiang Y."/>
            <person name="Adhikari A."/>
            <person name="Zheng C.-J."/>
            <person name="Schuster L."/>
            <person name="Cowan T.M."/>
            <person name="Smanski M.J."/>
            <person name="Chevrette M.G."/>
            <person name="De Carvalho L.P.S."/>
            <person name="Shen B."/>
        </authorList>
    </citation>
    <scope>NUCLEOTIDE SEQUENCE [LARGE SCALE GENOMIC DNA]</scope>
    <source>
        <strain evidence="4 5">NPDC019708</strain>
    </source>
</reference>
<keyword evidence="2" id="KW-1133">Transmembrane helix</keyword>
<dbReference type="InterPro" id="IPR036938">
    <property type="entry name" value="PAP2/HPO_sf"/>
</dbReference>
<feature type="transmembrane region" description="Helical" evidence="2">
    <location>
        <begin position="115"/>
        <end position="138"/>
    </location>
</feature>
<evidence type="ECO:0000313" key="4">
    <source>
        <dbReference type="EMBL" id="MEU1953008.1"/>
    </source>
</evidence>
<dbReference type="Pfam" id="PF01569">
    <property type="entry name" value="PAP2"/>
    <property type="match status" value="1"/>
</dbReference>
<feature type="compositionally biased region" description="Basic and acidic residues" evidence="1">
    <location>
        <begin position="24"/>
        <end position="38"/>
    </location>
</feature>
<feature type="transmembrane region" description="Helical" evidence="2">
    <location>
        <begin position="174"/>
        <end position="196"/>
    </location>
</feature>
<feature type="transmembrane region" description="Helical" evidence="2">
    <location>
        <begin position="231"/>
        <end position="253"/>
    </location>
</feature>
<dbReference type="SUPFAM" id="SSF48317">
    <property type="entry name" value="Acid phosphatase/Vanadium-dependent haloperoxidase"/>
    <property type="match status" value="1"/>
</dbReference>
<evidence type="ECO:0000259" key="3">
    <source>
        <dbReference type="Pfam" id="PF01569"/>
    </source>
</evidence>
<evidence type="ECO:0000313" key="5">
    <source>
        <dbReference type="Proteomes" id="UP001550628"/>
    </source>
</evidence>
<dbReference type="InterPro" id="IPR000326">
    <property type="entry name" value="PAP2/HPO"/>
</dbReference>